<dbReference type="Gene3D" id="3.10.450.50">
    <property type="match status" value="1"/>
</dbReference>
<evidence type="ECO:0000313" key="1">
    <source>
        <dbReference type="EMBL" id="QHL86926.1"/>
    </source>
</evidence>
<dbReference type="Pfam" id="PF07366">
    <property type="entry name" value="SnoaL"/>
    <property type="match status" value="1"/>
</dbReference>
<dbReference type="AlphaFoldDB" id="A0A6P1NSU8"/>
<dbReference type="GO" id="GO:0030638">
    <property type="term" value="P:polyketide metabolic process"/>
    <property type="evidence" value="ECO:0007669"/>
    <property type="project" value="InterPro"/>
</dbReference>
<keyword evidence="2" id="KW-1185">Reference proteome</keyword>
<evidence type="ECO:0000313" key="2">
    <source>
        <dbReference type="Proteomes" id="UP000464214"/>
    </source>
</evidence>
<protein>
    <submittedName>
        <fullName evidence="1">Ester cyclase</fullName>
    </submittedName>
</protein>
<dbReference type="Proteomes" id="UP000464214">
    <property type="component" value="Chromosome"/>
</dbReference>
<dbReference type="RefSeq" id="WP_160689806.1">
    <property type="nucleotide sequence ID" value="NZ_CP047897.1"/>
</dbReference>
<name>A0A6P1NSU8_9BACT</name>
<dbReference type="InterPro" id="IPR032710">
    <property type="entry name" value="NTF2-like_dom_sf"/>
</dbReference>
<accession>A0A6P1NSU8</accession>
<sequence length="137" mass="15856">MNVENNKELVRGFYEAIDREDYDAASEFLHDDFVFYFQVDSPIPGADGFVASEKKNFDAFGDFSFRILDILAEGDRVAAYMIFEGKHTKMPAFGIEPKGNFVRFSLCMWLTIKEGKIIEKRAHFDQSDIKSQVERYN</sequence>
<organism evidence="1 2">
    <name type="scientific">Nibribacter ruber</name>
    <dbReference type="NCBI Taxonomy" id="2698458"/>
    <lineage>
        <taxon>Bacteria</taxon>
        <taxon>Pseudomonadati</taxon>
        <taxon>Bacteroidota</taxon>
        <taxon>Cytophagia</taxon>
        <taxon>Cytophagales</taxon>
        <taxon>Hymenobacteraceae</taxon>
        <taxon>Nibribacter</taxon>
    </lineage>
</organism>
<dbReference type="SUPFAM" id="SSF54427">
    <property type="entry name" value="NTF2-like"/>
    <property type="match status" value="1"/>
</dbReference>
<dbReference type="EMBL" id="CP047897">
    <property type="protein sequence ID" value="QHL86926.1"/>
    <property type="molecule type" value="Genomic_DNA"/>
</dbReference>
<dbReference type="PANTHER" id="PTHR38436:SF1">
    <property type="entry name" value="ESTER CYCLASE"/>
    <property type="match status" value="1"/>
</dbReference>
<dbReference type="PANTHER" id="PTHR38436">
    <property type="entry name" value="POLYKETIDE CYCLASE SNOAL-LIKE DOMAIN"/>
    <property type="match status" value="1"/>
</dbReference>
<dbReference type="KEGG" id="nib:GU926_05535"/>
<dbReference type="InterPro" id="IPR009959">
    <property type="entry name" value="Cyclase_SnoaL-like"/>
</dbReference>
<proteinExistence type="predicted"/>
<reference evidence="1 2" key="1">
    <citation type="submission" date="2020-01" db="EMBL/GenBank/DDBJ databases">
        <authorList>
            <person name="Kim M."/>
        </authorList>
    </citation>
    <scope>NUCLEOTIDE SEQUENCE [LARGE SCALE GENOMIC DNA]</scope>
    <source>
        <strain evidence="1 2">BT10</strain>
    </source>
</reference>
<gene>
    <name evidence="1" type="ORF">GU926_05535</name>
</gene>